<dbReference type="Proteomes" id="UP000076532">
    <property type="component" value="Unassembled WGS sequence"/>
</dbReference>
<reference evidence="1 2" key="1">
    <citation type="journal article" date="2016" name="Mol. Biol. Evol.">
        <title>Comparative Genomics of Early-Diverging Mushroom-Forming Fungi Provides Insights into the Origins of Lignocellulose Decay Capabilities.</title>
        <authorList>
            <person name="Nagy L.G."/>
            <person name="Riley R."/>
            <person name="Tritt A."/>
            <person name="Adam C."/>
            <person name="Daum C."/>
            <person name="Floudas D."/>
            <person name="Sun H."/>
            <person name="Yadav J.S."/>
            <person name="Pangilinan J."/>
            <person name="Larsson K.H."/>
            <person name="Matsuura K."/>
            <person name="Barry K."/>
            <person name="Labutti K."/>
            <person name="Kuo R."/>
            <person name="Ohm R.A."/>
            <person name="Bhattacharya S.S."/>
            <person name="Shirouzu T."/>
            <person name="Yoshinaga Y."/>
            <person name="Martin F.M."/>
            <person name="Grigoriev I.V."/>
            <person name="Hibbett D.S."/>
        </authorList>
    </citation>
    <scope>NUCLEOTIDE SEQUENCE [LARGE SCALE GENOMIC DNA]</scope>
    <source>
        <strain evidence="1 2">CBS 109695</strain>
    </source>
</reference>
<organism evidence="1 2">
    <name type="scientific">Athelia psychrophila</name>
    <dbReference type="NCBI Taxonomy" id="1759441"/>
    <lineage>
        <taxon>Eukaryota</taxon>
        <taxon>Fungi</taxon>
        <taxon>Dikarya</taxon>
        <taxon>Basidiomycota</taxon>
        <taxon>Agaricomycotina</taxon>
        <taxon>Agaricomycetes</taxon>
        <taxon>Agaricomycetidae</taxon>
        <taxon>Atheliales</taxon>
        <taxon>Atheliaceae</taxon>
        <taxon>Athelia</taxon>
    </lineage>
</organism>
<gene>
    <name evidence="1" type="ORF">FIBSPDRAFT_1014509</name>
</gene>
<evidence type="ECO:0000313" key="1">
    <source>
        <dbReference type="EMBL" id="KZP03784.1"/>
    </source>
</evidence>
<accession>A0A167UBL9</accession>
<proteinExistence type="predicted"/>
<dbReference type="EMBL" id="KV418004">
    <property type="protein sequence ID" value="KZP03784.1"/>
    <property type="molecule type" value="Genomic_DNA"/>
</dbReference>
<dbReference type="AlphaFoldDB" id="A0A167UBL9"/>
<keyword evidence="2" id="KW-1185">Reference proteome</keyword>
<evidence type="ECO:0000313" key="2">
    <source>
        <dbReference type="Proteomes" id="UP000076532"/>
    </source>
</evidence>
<sequence length="129" mass="14794">MAGFRRGRRGYRGVRRVWRGADRRRGRRRGHDRFRGRGSARAEARYGRCAVVDSGRRRRGGRLGDVLQNVDRIGPWASKILPDHLLEGRESLGLDVELPVQVLAHLPLHLVHLPQLEHSLPDNPQDLFE</sequence>
<protein>
    <submittedName>
        <fullName evidence="1">Uncharacterized protein</fullName>
    </submittedName>
</protein>
<name>A0A167UBL9_9AGAM</name>